<evidence type="ECO:0000256" key="5">
    <source>
        <dbReference type="ARBA" id="ARBA00022777"/>
    </source>
</evidence>
<dbReference type="HAMAP" id="MF_02220">
    <property type="entry name" value="XylB"/>
    <property type="match status" value="1"/>
</dbReference>
<dbReference type="AlphaFoldDB" id="A0A938XQS1"/>
<dbReference type="NCBIfam" id="TIGR01312">
    <property type="entry name" value="XylB"/>
    <property type="match status" value="1"/>
</dbReference>
<dbReference type="Pfam" id="PF00370">
    <property type="entry name" value="FGGY_N"/>
    <property type="match status" value="1"/>
</dbReference>
<dbReference type="Gene3D" id="3.30.420.40">
    <property type="match status" value="2"/>
</dbReference>
<proteinExistence type="inferred from homology"/>
<dbReference type="InterPro" id="IPR018485">
    <property type="entry name" value="FGGY_C"/>
</dbReference>
<keyword evidence="6 8" id="KW-0067">ATP-binding</keyword>
<dbReference type="GO" id="GO:0042732">
    <property type="term" value="P:D-xylose metabolic process"/>
    <property type="evidence" value="ECO:0007669"/>
    <property type="project" value="UniProtKB-KW"/>
</dbReference>
<dbReference type="PANTHER" id="PTHR43095:SF5">
    <property type="entry name" value="XYLULOSE KINASE"/>
    <property type="match status" value="1"/>
</dbReference>
<evidence type="ECO:0000256" key="1">
    <source>
        <dbReference type="ARBA" id="ARBA00009156"/>
    </source>
</evidence>
<feature type="site" description="Important for activity" evidence="8">
    <location>
        <position position="8"/>
    </location>
</feature>
<evidence type="ECO:0000256" key="7">
    <source>
        <dbReference type="ARBA" id="ARBA00023277"/>
    </source>
</evidence>
<dbReference type="Proteomes" id="UP000774000">
    <property type="component" value="Unassembled WGS sequence"/>
</dbReference>
<feature type="active site" description="Proton acceptor" evidence="8">
    <location>
        <position position="241"/>
    </location>
</feature>
<dbReference type="InterPro" id="IPR018483">
    <property type="entry name" value="Carb_kinase_FGGY_CS"/>
</dbReference>
<dbReference type="SUPFAM" id="SSF53067">
    <property type="entry name" value="Actin-like ATPase domain"/>
    <property type="match status" value="2"/>
</dbReference>
<dbReference type="InterPro" id="IPR043129">
    <property type="entry name" value="ATPase_NBD"/>
</dbReference>
<dbReference type="PANTHER" id="PTHR43095">
    <property type="entry name" value="SUGAR KINASE"/>
    <property type="match status" value="1"/>
</dbReference>
<evidence type="ECO:0000256" key="4">
    <source>
        <dbReference type="ARBA" id="ARBA00022741"/>
    </source>
</evidence>
<comment type="caution">
    <text evidence="13">The sequence shown here is derived from an EMBL/GenBank/DDBJ whole genome shotgun (WGS) entry which is preliminary data.</text>
</comment>
<keyword evidence="3 8" id="KW-0808">Transferase</keyword>
<dbReference type="Pfam" id="PF02782">
    <property type="entry name" value="FGGY_C"/>
    <property type="match status" value="1"/>
</dbReference>
<dbReference type="InterPro" id="IPR050406">
    <property type="entry name" value="FGGY_Carb_Kinase"/>
</dbReference>
<evidence type="ECO:0000259" key="12">
    <source>
        <dbReference type="Pfam" id="PF02782"/>
    </source>
</evidence>
<keyword evidence="7 8" id="KW-0119">Carbohydrate metabolism</keyword>
<dbReference type="GO" id="GO:0004856">
    <property type="term" value="F:D-xylulokinase activity"/>
    <property type="evidence" value="ECO:0007669"/>
    <property type="project" value="UniProtKB-UniRule"/>
</dbReference>
<dbReference type="InterPro" id="IPR000577">
    <property type="entry name" value="Carb_kinase_FGGY"/>
</dbReference>
<evidence type="ECO:0000256" key="9">
    <source>
        <dbReference type="RuleBase" id="RU003733"/>
    </source>
</evidence>
<dbReference type="PROSITE" id="PS00933">
    <property type="entry name" value="FGGY_KINASES_1"/>
    <property type="match status" value="1"/>
</dbReference>
<feature type="domain" description="Carbohydrate kinase FGGY N-terminal" evidence="11">
    <location>
        <begin position="3"/>
        <end position="248"/>
    </location>
</feature>
<evidence type="ECO:0000256" key="2">
    <source>
        <dbReference type="ARBA" id="ARBA00022629"/>
    </source>
</evidence>
<organism evidence="13 14">
    <name type="scientific">Halanaerobacter jeridensis</name>
    <dbReference type="NCBI Taxonomy" id="706427"/>
    <lineage>
        <taxon>Bacteria</taxon>
        <taxon>Bacillati</taxon>
        <taxon>Bacillota</taxon>
        <taxon>Clostridia</taxon>
        <taxon>Halanaerobiales</taxon>
        <taxon>Halobacteroidaceae</taxon>
        <taxon>Halanaerobacter</taxon>
    </lineage>
</organism>
<sequence length="499" mass="54653">MEYLLGLDVGTSGVKALLTSQTGEIIAEGTESYPLATPQSGWAEQNPKDWWEATKKVIKQLINDSDIDAKQIKGISFSGQMHSSVFLNDEMEVIRPAILWSDTRTTKQCREIEEKAGGLEELIGHVSNPALEGFTAPKILWLKENEPSNYEEVNYVLMPKDYIRYKLTGEIHTEVSDAAGTLLLDVGAKDWDLELVDKLEIDPDILPPVINSIDIVGQVQEDVAQEIGLSSQTSVVAGGADNACGAVGSGIVEEGRVMVSIGSSGTVVAQTNNPSADEEGRMHLFNHAQPNSWYLMGVMLSAGMSYRWLKEDLYNDQFEYDKLNQLAADVDPGSEGLIFLPYLYGERTPHADANARGVYFGISGKHSQGHFVRSLLEGVSFGLKDSLELIKEQGVEIDEVRVIGGGAKSDLWQQILADILGEEISLLNIEEGPAFGAALIAGVGVGIYDDFAEATSNILKIEKTVAPISENSDNYEKYYNLYKQLYTSLKDDFKDLAQV</sequence>
<comment type="catalytic activity">
    <reaction evidence="8 10">
        <text>D-xylulose + ATP = D-xylulose 5-phosphate + ADP + H(+)</text>
        <dbReference type="Rhea" id="RHEA:10964"/>
        <dbReference type="ChEBI" id="CHEBI:15378"/>
        <dbReference type="ChEBI" id="CHEBI:17140"/>
        <dbReference type="ChEBI" id="CHEBI:30616"/>
        <dbReference type="ChEBI" id="CHEBI:57737"/>
        <dbReference type="ChEBI" id="CHEBI:456216"/>
        <dbReference type="EC" id="2.7.1.17"/>
    </reaction>
</comment>
<evidence type="ECO:0000259" key="11">
    <source>
        <dbReference type="Pfam" id="PF00370"/>
    </source>
</evidence>
<dbReference type="EC" id="2.7.1.17" evidence="8 10"/>
<keyword evidence="2 8" id="KW-0859">Xylose metabolism</keyword>
<keyword evidence="5 8" id="KW-0418">Kinase</keyword>
<feature type="domain" description="Carbohydrate kinase FGGY C-terminal" evidence="12">
    <location>
        <begin position="258"/>
        <end position="443"/>
    </location>
</feature>
<dbReference type="InterPro" id="IPR018484">
    <property type="entry name" value="FGGY_N"/>
</dbReference>
<name>A0A938XQS1_9FIRM</name>
<reference evidence="13" key="1">
    <citation type="submission" date="2021-01" db="EMBL/GenBank/DDBJ databases">
        <title>Genomic Encyclopedia of Type Strains, Phase IV (KMG-IV): sequencing the most valuable type-strain genomes for metagenomic binning, comparative biology and taxonomic classification.</title>
        <authorList>
            <person name="Goeker M."/>
        </authorList>
    </citation>
    <scope>NUCLEOTIDE SEQUENCE</scope>
    <source>
        <strain evidence="13">DSM 23230</strain>
    </source>
</reference>
<protein>
    <recommendedName>
        <fullName evidence="8 10">Xylulose kinase</fullName>
        <shortName evidence="8 10">Xylulokinase</shortName>
        <ecNumber evidence="8 10">2.7.1.17</ecNumber>
    </recommendedName>
</protein>
<evidence type="ECO:0000313" key="14">
    <source>
        <dbReference type="Proteomes" id="UP000774000"/>
    </source>
</evidence>
<dbReference type="PIRSF" id="PIRSF000538">
    <property type="entry name" value="GlpK"/>
    <property type="match status" value="1"/>
</dbReference>
<evidence type="ECO:0000256" key="3">
    <source>
        <dbReference type="ARBA" id="ARBA00022679"/>
    </source>
</evidence>
<accession>A0A938XQS1</accession>
<evidence type="ECO:0000256" key="10">
    <source>
        <dbReference type="RuleBase" id="RU364073"/>
    </source>
</evidence>
<comment type="function">
    <text evidence="8">Catalyzes the phosphorylation of D-xylulose to D-xylulose 5-phosphate.</text>
</comment>
<comment type="similarity">
    <text evidence="1 8 9">Belongs to the FGGY kinase family.</text>
</comment>
<dbReference type="CDD" id="cd07808">
    <property type="entry name" value="ASKHA_NBD_FGGY_EcXK-like"/>
    <property type="match status" value="1"/>
</dbReference>
<feature type="binding site" evidence="8">
    <location>
        <begin position="81"/>
        <end position="82"/>
    </location>
    <ligand>
        <name>substrate</name>
    </ligand>
</feature>
<dbReference type="PROSITE" id="PS00445">
    <property type="entry name" value="FGGY_KINASES_2"/>
    <property type="match status" value="1"/>
</dbReference>
<dbReference type="GO" id="GO:0005998">
    <property type="term" value="P:xylulose catabolic process"/>
    <property type="evidence" value="ECO:0007669"/>
    <property type="project" value="UniProtKB-UniRule"/>
</dbReference>
<dbReference type="RefSeq" id="WP_204700380.1">
    <property type="nucleotide sequence ID" value="NZ_JAFBDQ010000002.1"/>
</dbReference>
<keyword evidence="4 8" id="KW-0547">Nucleotide-binding</keyword>
<dbReference type="GO" id="GO:0005524">
    <property type="term" value="F:ATP binding"/>
    <property type="evidence" value="ECO:0007669"/>
    <property type="project" value="UniProtKB-UniRule"/>
</dbReference>
<evidence type="ECO:0000313" key="13">
    <source>
        <dbReference type="EMBL" id="MBM7555655.1"/>
    </source>
</evidence>
<evidence type="ECO:0000256" key="6">
    <source>
        <dbReference type="ARBA" id="ARBA00022840"/>
    </source>
</evidence>
<dbReference type="InterPro" id="IPR006000">
    <property type="entry name" value="Xylulokinase"/>
</dbReference>
<dbReference type="EMBL" id="JAFBDQ010000002">
    <property type="protein sequence ID" value="MBM7555655.1"/>
    <property type="molecule type" value="Genomic_DNA"/>
</dbReference>
<gene>
    <name evidence="8 10" type="primary">xylB</name>
    <name evidence="13" type="ORF">JOC47_000480</name>
</gene>
<keyword evidence="14" id="KW-1185">Reference proteome</keyword>
<evidence type="ECO:0000256" key="8">
    <source>
        <dbReference type="HAMAP-Rule" id="MF_02220"/>
    </source>
</evidence>